<feature type="compositionally biased region" description="Gly residues" evidence="1">
    <location>
        <begin position="52"/>
        <end position="64"/>
    </location>
</feature>
<feature type="region of interest" description="Disordered" evidence="1">
    <location>
        <begin position="31"/>
        <end position="78"/>
    </location>
</feature>
<feature type="compositionally biased region" description="Basic and acidic residues" evidence="1">
    <location>
        <begin position="65"/>
        <end position="78"/>
    </location>
</feature>
<name>A0ABV1NDD2_9GAMM</name>
<evidence type="ECO:0000256" key="2">
    <source>
        <dbReference type="SAM" id="SignalP"/>
    </source>
</evidence>
<dbReference type="Proteomes" id="UP001472978">
    <property type="component" value="Unassembled WGS sequence"/>
</dbReference>
<keyword evidence="4" id="KW-1185">Reference proteome</keyword>
<keyword evidence="2" id="KW-0732">Signal</keyword>
<evidence type="ECO:0000313" key="3">
    <source>
        <dbReference type="EMBL" id="MEQ6890440.1"/>
    </source>
</evidence>
<protein>
    <submittedName>
        <fullName evidence="3">Anti-virulence regulator CigR family protein</fullName>
    </submittedName>
</protein>
<dbReference type="EMBL" id="JBEGCI010000021">
    <property type="protein sequence ID" value="MEQ6890440.1"/>
    <property type="molecule type" value="Genomic_DNA"/>
</dbReference>
<feature type="chain" id="PRO_5045059740" evidence="2">
    <location>
        <begin position="28"/>
        <end position="192"/>
    </location>
</feature>
<feature type="signal peptide" evidence="2">
    <location>
        <begin position="1"/>
        <end position="27"/>
    </location>
</feature>
<proteinExistence type="predicted"/>
<evidence type="ECO:0000256" key="1">
    <source>
        <dbReference type="SAM" id="MobiDB-lite"/>
    </source>
</evidence>
<organism evidence="3 4">
    <name type="scientific">Halomonas pelophila</name>
    <dbReference type="NCBI Taxonomy" id="3151122"/>
    <lineage>
        <taxon>Bacteria</taxon>
        <taxon>Pseudomonadati</taxon>
        <taxon>Pseudomonadota</taxon>
        <taxon>Gammaproteobacteria</taxon>
        <taxon>Oceanospirillales</taxon>
        <taxon>Halomonadaceae</taxon>
        <taxon>Halomonas</taxon>
    </lineage>
</organism>
<reference evidence="3 4" key="1">
    <citation type="submission" date="2024-05" db="EMBL/GenBank/DDBJ databases">
        <title>Halomonas sp. CS7 16S ribosomal RNA gene Genome sequencing and assembly.</title>
        <authorList>
            <person name="Yook S."/>
        </authorList>
    </citation>
    <scope>NUCLEOTIDE SEQUENCE [LARGE SCALE GENOMIC DNA]</scope>
    <source>
        <strain evidence="3 4">CS7</strain>
    </source>
</reference>
<dbReference type="Gene3D" id="3.10.450.160">
    <property type="entry name" value="inner membrane protein cigr"/>
    <property type="match status" value="1"/>
</dbReference>
<feature type="compositionally biased region" description="Low complexity" evidence="1">
    <location>
        <begin position="38"/>
        <end position="51"/>
    </location>
</feature>
<comment type="caution">
    <text evidence="3">The sequence shown here is derived from an EMBL/GenBank/DDBJ whole genome shotgun (WGS) entry which is preliminary data.</text>
</comment>
<dbReference type="RefSeq" id="WP_349759921.1">
    <property type="nucleotide sequence ID" value="NZ_JBEGCI010000021.1"/>
</dbReference>
<evidence type="ECO:0000313" key="4">
    <source>
        <dbReference type="Proteomes" id="UP001472978"/>
    </source>
</evidence>
<dbReference type="NCBIfam" id="NF040487">
    <property type="entry name" value="T3SS_CigR_fam"/>
    <property type="match status" value="1"/>
</dbReference>
<sequence>MKRTGYSSSLVMGVALGLALAATPLLAQPGNGQGVGKGAQQAGQGQQVRGNPGQGGHGQRGKGPSGEDERYREARHDDDRYRDRAHDRDFDRDHDDWRDRRLRIDEDDIRDIFHRRRDYLHYDERDRLPPGIRMNLERGKPLPPGIAKNFDPRLRRELPHYEGYEWRRVGADAVLVDITNDIIHEVIHDILR</sequence>
<accession>A0ABV1NDD2</accession>
<gene>
    <name evidence="3" type="ORF">ABE957_17330</name>
</gene>